<dbReference type="AlphaFoldDB" id="A0A507DA37"/>
<reference evidence="2 3" key="1">
    <citation type="journal article" date="2019" name="Sci. Rep.">
        <title>Comparative genomics of chytrid fungi reveal insights into the obligate biotrophic and pathogenic lifestyle of Synchytrium endobioticum.</title>
        <authorList>
            <person name="van de Vossenberg B.T.L.H."/>
            <person name="Warris S."/>
            <person name="Nguyen H.D.T."/>
            <person name="van Gent-Pelzer M.P.E."/>
            <person name="Joly D.L."/>
            <person name="van de Geest H.C."/>
            <person name="Bonants P.J.M."/>
            <person name="Smith D.S."/>
            <person name="Levesque C.A."/>
            <person name="van der Lee T.A.J."/>
        </authorList>
    </citation>
    <scope>NUCLEOTIDE SEQUENCE [LARGE SCALE GENOMIC DNA]</scope>
    <source>
        <strain evidence="2 3">MB42</strain>
    </source>
</reference>
<gene>
    <name evidence="2" type="ORF">SeMB42_g03016</name>
</gene>
<protein>
    <submittedName>
        <fullName evidence="2">Uncharacterized protein</fullName>
    </submittedName>
</protein>
<accession>A0A507DA37</accession>
<proteinExistence type="predicted"/>
<evidence type="ECO:0000256" key="1">
    <source>
        <dbReference type="SAM" id="MobiDB-lite"/>
    </source>
</evidence>
<feature type="compositionally biased region" description="Basic residues" evidence="1">
    <location>
        <begin position="97"/>
        <end position="107"/>
    </location>
</feature>
<feature type="compositionally biased region" description="Polar residues" evidence="1">
    <location>
        <begin position="84"/>
        <end position="93"/>
    </location>
</feature>
<evidence type="ECO:0000313" key="2">
    <source>
        <dbReference type="EMBL" id="TPX48414.1"/>
    </source>
</evidence>
<organism evidence="2 3">
    <name type="scientific">Synchytrium endobioticum</name>
    <dbReference type="NCBI Taxonomy" id="286115"/>
    <lineage>
        <taxon>Eukaryota</taxon>
        <taxon>Fungi</taxon>
        <taxon>Fungi incertae sedis</taxon>
        <taxon>Chytridiomycota</taxon>
        <taxon>Chytridiomycota incertae sedis</taxon>
        <taxon>Chytridiomycetes</taxon>
        <taxon>Synchytriales</taxon>
        <taxon>Synchytriaceae</taxon>
        <taxon>Synchytrium</taxon>
    </lineage>
</organism>
<feature type="compositionally biased region" description="Pro residues" evidence="1">
    <location>
        <begin position="122"/>
        <end position="150"/>
    </location>
</feature>
<feature type="compositionally biased region" description="Basic residues" evidence="1">
    <location>
        <begin position="72"/>
        <end position="83"/>
    </location>
</feature>
<keyword evidence="3" id="KW-1185">Reference proteome</keyword>
<sequence>MSAKATSQLRTRTVIAPRPGWVRRNRRLVRIDDAEDTRVVEERQRHAVPPIGALGDHEIVHTGDSAGSGPRRPPRAQVCRKPRTQLTGNTSLNRSRPATRRQRRQPRARATTSRRAGRRSQPPTPQPEPRQPQPPTPPRDTPVPPAPPAFIVPDPTDLDFHYPDDGTDAGDAPYVHIQPDVAQYMRLPTGLRQERDRFVVQLVVALGPRASADAQLLMAFIVDRCLIIDTPQGPDELANIVVGAAAVALAYDDSFLEVVPLLAEITGLGRALVARLQRVVLSAIGYRVTLWWCVLSHEVSERSLLVPAGGPQGDLAAAAMQFVQYVGIIMYISLL</sequence>
<comment type="caution">
    <text evidence="2">The sequence shown here is derived from an EMBL/GenBank/DDBJ whole genome shotgun (WGS) entry which is preliminary data.</text>
</comment>
<evidence type="ECO:0000313" key="3">
    <source>
        <dbReference type="Proteomes" id="UP000317494"/>
    </source>
</evidence>
<feature type="region of interest" description="Disordered" evidence="1">
    <location>
        <begin position="38"/>
        <end position="154"/>
    </location>
</feature>
<name>A0A507DA37_9FUNG</name>
<dbReference type="VEuPathDB" id="FungiDB:SeMB42_g03016"/>
<dbReference type="EMBL" id="QEAN01000100">
    <property type="protein sequence ID" value="TPX48414.1"/>
    <property type="molecule type" value="Genomic_DNA"/>
</dbReference>
<dbReference type="Proteomes" id="UP000317494">
    <property type="component" value="Unassembled WGS sequence"/>
</dbReference>